<name>A0A6B2E983_9DIPT</name>
<dbReference type="GO" id="GO:0060271">
    <property type="term" value="P:cilium assembly"/>
    <property type="evidence" value="ECO:0007669"/>
    <property type="project" value="InterPro"/>
</dbReference>
<evidence type="ECO:0000256" key="1">
    <source>
        <dbReference type="SAM" id="Phobius"/>
    </source>
</evidence>
<evidence type="ECO:0000256" key="2">
    <source>
        <dbReference type="SAM" id="SignalP"/>
    </source>
</evidence>
<protein>
    <submittedName>
        <fullName evidence="3">Putative conserved secreted protein</fullName>
    </submittedName>
</protein>
<reference evidence="3" key="1">
    <citation type="submission" date="2019-10" db="EMBL/GenBank/DDBJ databases">
        <title>Short sand fly seasons in Tbilisi, Georgia, hinder development of host immunity to saliva of the visceral leishmaniasis vector Phlebotomus kandelakii.</title>
        <authorList>
            <person name="Oliveira F."/>
            <person name="Giorgobiani E."/>
            <person name="Guimaraes-Costa A.B."/>
            <person name="Abdeladhim M."/>
            <person name="Oristian J."/>
            <person name="Tskhvaradze L."/>
            <person name="Tsertsvadze N."/>
            <person name="Zakalashvili M."/>
            <person name="Valenzuela J.G."/>
            <person name="Kamhawi S."/>
        </authorList>
    </citation>
    <scope>NUCLEOTIDE SEQUENCE</scope>
    <source>
        <strain evidence="3">Wild-capture in Tbilisi</strain>
        <tissue evidence="3">Salivary glands</tissue>
    </source>
</reference>
<dbReference type="InterPro" id="IPR019170">
    <property type="entry name" value="Meckelin"/>
</dbReference>
<dbReference type="Pfam" id="PF09773">
    <property type="entry name" value="Meckelin"/>
    <property type="match status" value="1"/>
</dbReference>
<feature type="chain" id="PRO_5025477029" evidence="2">
    <location>
        <begin position="18"/>
        <end position="207"/>
    </location>
</feature>
<keyword evidence="1" id="KW-1133">Transmembrane helix</keyword>
<dbReference type="AlphaFoldDB" id="A0A6B2E983"/>
<keyword evidence="2" id="KW-0732">Signal</keyword>
<keyword evidence="1" id="KW-0812">Transmembrane</keyword>
<evidence type="ECO:0000313" key="3">
    <source>
        <dbReference type="EMBL" id="NBJ59854.1"/>
    </source>
</evidence>
<keyword evidence="1" id="KW-0472">Membrane</keyword>
<sequence>MFIHIVGVLWILLVVKAQNFASTNFFFHLWPSGEPPDGILLMSTGILAYSGIYILQRIFNFVLWERYFKNPIQQFIDVCCVANVSVFILRLESYGYYIHGRSPHGFSDTDICSMILQFRQEERGQRGLTPGSELQTYSLLAPRNLRIFYDRLILPLQHSPQINEYATKGYEGTYERTILTYYSINRFFGAFIDHVSCFMNFIEGIIT</sequence>
<feature type="signal peptide" evidence="2">
    <location>
        <begin position="1"/>
        <end position="17"/>
    </location>
</feature>
<dbReference type="GO" id="GO:0036038">
    <property type="term" value="C:MKS complex"/>
    <property type="evidence" value="ECO:0007669"/>
    <property type="project" value="InterPro"/>
</dbReference>
<organism evidence="3">
    <name type="scientific">Phlebotomus kandelakii</name>
    <dbReference type="NCBI Taxonomy" id="1109342"/>
    <lineage>
        <taxon>Eukaryota</taxon>
        <taxon>Metazoa</taxon>
        <taxon>Ecdysozoa</taxon>
        <taxon>Arthropoda</taxon>
        <taxon>Hexapoda</taxon>
        <taxon>Insecta</taxon>
        <taxon>Pterygota</taxon>
        <taxon>Neoptera</taxon>
        <taxon>Endopterygota</taxon>
        <taxon>Diptera</taxon>
        <taxon>Nematocera</taxon>
        <taxon>Psychodoidea</taxon>
        <taxon>Psychodidae</taxon>
        <taxon>Phlebotomus</taxon>
        <taxon>Larroussius</taxon>
    </lineage>
</organism>
<dbReference type="PANTHER" id="PTHR21274">
    <property type="entry name" value="MECKELIN"/>
    <property type="match status" value="1"/>
</dbReference>
<feature type="transmembrane region" description="Helical" evidence="1">
    <location>
        <begin position="41"/>
        <end position="64"/>
    </location>
</feature>
<dbReference type="PANTHER" id="PTHR21274:SF0">
    <property type="entry name" value="MECKELIN"/>
    <property type="match status" value="1"/>
</dbReference>
<dbReference type="EMBL" id="GIFK01002151">
    <property type="protein sequence ID" value="NBJ59854.1"/>
    <property type="molecule type" value="Transcribed_RNA"/>
</dbReference>
<proteinExistence type="predicted"/>
<accession>A0A6B2E983</accession>